<dbReference type="OrthoDB" id="9813048at2"/>
<dbReference type="Proteomes" id="UP000184204">
    <property type="component" value="Unassembled WGS sequence"/>
</dbReference>
<gene>
    <name evidence="4" type="primary">mcp4_1</name>
    <name evidence="4" type="ORF">CPRO_03090</name>
    <name evidence="5" type="ORF">SAMN02745151_00042</name>
</gene>
<keyword evidence="6" id="KW-1185">Reference proteome</keyword>
<reference evidence="5" key="3">
    <citation type="submission" date="2016-11" db="EMBL/GenBank/DDBJ databases">
        <authorList>
            <person name="Varghese N."/>
            <person name="Submissions S."/>
        </authorList>
    </citation>
    <scope>NUCLEOTIDE SEQUENCE</scope>
    <source>
        <strain evidence="5">DSM 1682</strain>
    </source>
</reference>
<sequence>MVEMVNGIVSLDRLEVTDIININILQNFLDNFALGMNCAAVAVDREGREITTPSHYRDFCSNYVHMSSVGDSRCAKCHDEMGMKAVKLGKPYVGSCHANLIDFACPIVVKGRHIGTVLGGQILDNPPKEEVIKKTARELNLSEQELWSASHRIDVVPMKNIQAAAEVLYIVVNALADNGYNRLEIEVLTKELAVNFMEISKTIETLTHSAQEMSMNQNELSAKITEVSEVTREVSDVLKSIAKIISQTKLLGLNASIEAARLGNDGKTFAVVAKEIHTLSESSNETVVKIDVLNGLIREKINHTIQDADMSLQNSERQSTDMINLEKMVQRSVVIAKNLEGLFK</sequence>
<dbReference type="Pfam" id="PF00015">
    <property type="entry name" value="MCPsignal"/>
    <property type="match status" value="1"/>
</dbReference>
<dbReference type="Gene3D" id="1.10.287.950">
    <property type="entry name" value="Methyl-accepting chemotaxis protein"/>
    <property type="match status" value="1"/>
</dbReference>
<evidence type="ECO:0000256" key="1">
    <source>
        <dbReference type="ARBA" id="ARBA00023224"/>
    </source>
</evidence>
<dbReference type="PANTHER" id="PTHR32089:SF112">
    <property type="entry name" value="LYSOZYME-LIKE PROTEIN-RELATED"/>
    <property type="match status" value="1"/>
</dbReference>
<dbReference type="AlphaFoldDB" id="A0A0X8VBE5"/>
<dbReference type="KEGG" id="cpro:CPRO_03090"/>
<evidence type="ECO:0000313" key="6">
    <source>
        <dbReference type="Proteomes" id="UP000068026"/>
    </source>
</evidence>
<dbReference type="EMBL" id="CP014223">
    <property type="protein sequence ID" value="AMJ39931.1"/>
    <property type="molecule type" value="Genomic_DNA"/>
</dbReference>
<reference evidence="6" key="2">
    <citation type="submission" date="2016-01" db="EMBL/GenBank/DDBJ databases">
        <authorList>
            <person name="Poehlein A."/>
            <person name="Schlien K."/>
            <person name="Gottschalk G."/>
            <person name="Buckel W."/>
            <person name="Daniel R."/>
        </authorList>
    </citation>
    <scope>NUCLEOTIDE SEQUENCE [LARGE SCALE GENOMIC DNA]</scope>
    <source>
        <strain evidence="6">X2</strain>
    </source>
</reference>
<name>A0A0X8VBE5_ANAPI</name>
<dbReference type="GO" id="GO:0016020">
    <property type="term" value="C:membrane"/>
    <property type="evidence" value="ECO:0007669"/>
    <property type="project" value="InterPro"/>
</dbReference>
<proteinExistence type="predicted"/>
<evidence type="ECO:0000313" key="5">
    <source>
        <dbReference type="EMBL" id="SHE27251.1"/>
    </source>
</evidence>
<evidence type="ECO:0000313" key="7">
    <source>
        <dbReference type="Proteomes" id="UP000184204"/>
    </source>
</evidence>
<evidence type="ECO:0000313" key="4">
    <source>
        <dbReference type="EMBL" id="AMJ39931.1"/>
    </source>
</evidence>
<organism evidence="5 7">
    <name type="scientific">Anaerotignum propionicum DSM 1682</name>
    <dbReference type="NCBI Taxonomy" id="991789"/>
    <lineage>
        <taxon>Bacteria</taxon>
        <taxon>Bacillati</taxon>
        <taxon>Bacillota</taxon>
        <taxon>Clostridia</taxon>
        <taxon>Lachnospirales</taxon>
        <taxon>Anaerotignaceae</taxon>
        <taxon>Anaerotignum</taxon>
    </lineage>
</organism>
<reference evidence="7" key="4">
    <citation type="submission" date="2016-11" db="EMBL/GenBank/DDBJ databases">
        <authorList>
            <person name="Jaros S."/>
            <person name="Januszkiewicz K."/>
            <person name="Wedrychowicz H."/>
        </authorList>
    </citation>
    <scope>NUCLEOTIDE SEQUENCE [LARGE SCALE GENOMIC DNA]</scope>
    <source>
        <strain evidence="7">DSM 1682</strain>
    </source>
</reference>
<dbReference type="InterPro" id="IPR004089">
    <property type="entry name" value="MCPsignal_dom"/>
</dbReference>
<dbReference type="GO" id="GO:0007165">
    <property type="term" value="P:signal transduction"/>
    <property type="evidence" value="ECO:0007669"/>
    <property type="project" value="UniProtKB-KW"/>
</dbReference>
<reference evidence="4 6" key="1">
    <citation type="journal article" date="2016" name="Genome Announc.">
        <title>Complete Genome Sequence of the Amino Acid-Fermenting Clostridium propionicum X2 (DSM 1682).</title>
        <authorList>
            <person name="Poehlein A."/>
            <person name="Schlien K."/>
            <person name="Chowdhury N.P."/>
            <person name="Gottschalk G."/>
            <person name="Buckel W."/>
            <person name="Daniel R."/>
        </authorList>
    </citation>
    <scope>NUCLEOTIDE SEQUENCE [LARGE SCALE GENOMIC DNA]</scope>
    <source>
        <strain evidence="4 6">X2</strain>
    </source>
</reference>
<dbReference type="PROSITE" id="PS50111">
    <property type="entry name" value="CHEMOTAXIS_TRANSDUC_2"/>
    <property type="match status" value="1"/>
</dbReference>
<evidence type="ECO:0000256" key="2">
    <source>
        <dbReference type="PROSITE-ProRule" id="PRU00284"/>
    </source>
</evidence>
<dbReference type="PANTHER" id="PTHR32089">
    <property type="entry name" value="METHYL-ACCEPTING CHEMOTAXIS PROTEIN MCPB"/>
    <property type="match status" value="1"/>
</dbReference>
<dbReference type="Proteomes" id="UP000068026">
    <property type="component" value="Chromosome"/>
</dbReference>
<dbReference type="SUPFAM" id="SSF58104">
    <property type="entry name" value="Methyl-accepting chemotaxis protein (MCP) signaling domain"/>
    <property type="match status" value="1"/>
</dbReference>
<dbReference type="InterPro" id="IPR018771">
    <property type="entry name" value="PocR_dom"/>
</dbReference>
<evidence type="ECO:0000259" key="3">
    <source>
        <dbReference type="PROSITE" id="PS50111"/>
    </source>
</evidence>
<feature type="domain" description="Methyl-accepting transducer" evidence="3">
    <location>
        <begin position="184"/>
        <end position="306"/>
    </location>
</feature>
<dbReference type="Pfam" id="PF10114">
    <property type="entry name" value="PocR"/>
    <property type="match status" value="1"/>
</dbReference>
<protein>
    <submittedName>
        <fullName evidence="5">Ligand-binding sensor domain-containing protein</fullName>
    </submittedName>
    <submittedName>
        <fullName evidence="4">Methyl-accepting chemotaxis protein 4</fullName>
    </submittedName>
</protein>
<dbReference type="EMBL" id="FQUA01000001">
    <property type="protein sequence ID" value="SHE27251.1"/>
    <property type="molecule type" value="Genomic_DNA"/>
</dbReference>
<dbReference type="RefSeq" id="WP_066047034.1">
    <property type="nucleotide sequence ID" value="NZ_CP014223.1"/>
</dbReference>
<accession>A0A0X8VBE5</accession>
<keyword evidence="1 2" id="KW-0807">Transducer</keyword>